<dbReference type="Proteomes" id="UP001150603">
    <property type="component" value="Unassembled WGS sequence"/>
</dbReference>
<name>A0ACC1IZV6_9FUNG</name>
<keyword evidence="2" id="KW-1185">Reference proteome</keyword>
<evidence type="ECO:0000313" key="1">
    <source>
        <dbReference type="EMBL" id="KAJ1932307.1"/>
    </source>
</evidence>
<dbReference type="EMBL" id="JANBPW010005588">
    <property type="protein sequence ID" value="KAJ1932307.1"/>
    <property type="molecule type" value="Genomic_DNA"/>
</dbReference>
<evidence type="ECO:0000313" key="2">
    <source>
        <dbReference type="Proteomes" id="UP001150603"/>
    </source>
</evidence>
<proteinExistence type="predicted"/>
<organism evidence="1 2">
    <name type="scientific">Linderina macrospora</name>
    <dbReference type="NCBI Taxonomy" id="4868"/>
    <lineage>
        <taxon>Eukaryota</taxon>
        <taxon>Fungi</taxon>
        <taxon>Fungi incertae sedis</taxon>
        <taxon>Zoopagomycota</taxon>
        <taxon>Kickxellomycotina</taxon>
        <taxon>Kickxellomycetes</taxon>
        <taxon>Kickxellales</taxon>
        <taxon>Kickxellaceae</taxon>
        <taxon>Linderina</taxon>
    </lineage>
</organism>
<gene>
    <name evidence="1" type="primary">TULP2</name>
    <name evidence="1" type="ORF">FBU59_006417</name>
</gene>
<sequence>MHLPVNSSGETTNGRRGKLIGRVVSNLKGTSFSIMERVDIENWDISEEKIAWREVCCVLYETNILGKRGPRKMTVLMRAVDEHGAPMEPLKENMTLLDRHKTGLDEHLAVLGNKEPKWNPETSSFILEFGGRVRESSVKNFQLIHPEDEDYVVMQFGKVGPDSFTLDMRFPMSPIMALGIAITSLDRKLACS</sequence>
<protein>
    <submittedName>
        <fullName evidence="1">Tubby- protein 2</fullName>
    </submittedName>
</protein>
<accession>A0ACC1IZV6</accession>
<reference evidence="1" key="1">
    <citation type="submission" date="2022-07" db="EMBL/GenBank/DDBJ databases">
        <title>Phylogenomic reconstructions and comparative analyses of Kickxellomycotina fungi.</title>
        <authorList>
            <person name="Reynolds N.K."/>
            <person name="Stajich J.E."/>
            <person name="Barry K."/>
            <person name="Grigoriev I.V."/>
            <person name="Crous P."/>
            <person name="Smith M.E."/>
        </authorList>
    </citation>
    <scope>NUCLEOTIDE SEQUENCE</scope>
    <source>
        <strain evidence="1">NRRL 5244</strain>
    </source>
</reference>
<comment type="caution">
    <text evidence="1">The sequence shown here is derived from an EMBL/GenBank/DDBJ whole genome shotgun (WGS) entry which is preliminary data.</text>
</comment>